<feature type="active site" description="Proton acceptor" evidence="4">
    <location>
        <position position="272"/>
    </location>
</feature>
<dbReference type="SUPFAM" id="SSF46785">
    <property type="entry name" value="Winged helix' DNA-binding domain"/>
    <property type="match status" value="1"/>
</dbReference>
<evidence type="ECO:0000256" key="2">
    <source>
        <dbReference type="ARBA" id="ARBA00022679"/>
    </source>
</evidence>
<dbReference type="GO" id="GO:0008757">
    <property type="term" value="F:S-adenosylmethionine-dependent methyltransferase activity"/>
    <property type="evidence" value="ECO:0007669"/>
    <property type="project" value="UniProtKB-ARBA"/>
</dbReference>
<dbReference type="PROSITE" id="PS51683">
    <property type="entry name" value="SAM_OMT_II"/>
    <property type="match status" value="1"/>
</dbReference>
<organism evidence="7 8">
    <name type="scientific">Acacia crassicarpa</name>
    <name type="common">northern wattle</name>
    <dbReference type="NCBI Taxonomy" id="499986"/>
    <lineage>
        <taxon>Eukaryota</taxon>
        <taxon>Viridiplantae</taxon>
        <taxon>Streptophyta</taxon>
        <taxon>Embryophyta</taxon>
        <taxon>Tracheophyta</taxon>
        <taxon>Spermatophyta</taxon>
        <taxon>Magnoliopsida</taxon>
        <taxon>eudicotyledons</taxon>
        <taxon>Gunneridae</taxon>
        <taxon>Pentapetalae</taxon>
        <taxon>rosids</taxon>
        <taxon>fabids</taxon>
        <taxon>Fabales</taxon>
        <taxon>Fabaceae</taxon>
        <taxon>Caesalpinioideae</taxon>
        <taxon>mimosoid clade</taxon>
        <taxon>Acacieae</taxon>
        <taxon>Acacia</taxon>
    </lineage>
</organism>
<dbReference type="InterPro" id="IPR001077">
    <property type="entry name" value="COMT_C"/>
</dbReference>
<dbReference type="Pfam" id="PF00891">
    <property type="entry name" value="Methyltransf_2"/>
    <property type="match status" value="1"/>
</dbReference>
<dbReference type="PANTHER" id="PTHR11746">
    <property type="entry name" value="O-METHYLTRANSFERASE"/>
    <property type="match status" value="1"/>
</dbReference>
<dbReference type="SUPFAM" id="SSF53335">
    <property type="entry name" value="S-adenosyl-L-methionine-dependent methyltransferases"/>
    <property type="match status" value="1"/>
</dbReference>
<dbReference type="GO" id="GO:0008171">
    <property type="term" value="F:O-methyltransferase activity"/>
    <property type="evidence" value="ECO:0007669"/>
    <property type="project" value="InterPro"/>
</dbReference>
<comment type="caution">
    <text evidence="7">The sequence shown here is derived from an EMBL/GenBank/DDBJ whole genome shotgun (WGS) entry which is preliminary data.</text>
</comment>
<dbReference type="GO" id="GO:0046983">
    <property type="term" value="F:protein dimerization activity"/>
    <property type="evidence" value="ECO:0007669"/>
    <property type="project" value="InterPro"/>
</dbReference>
<dbReference type="InterPro" id="IPR029063">
    <property type="entry name" value="SAM-dependent_MTases_sf"/>
</dbReference>
<evidence type="ECO:0000256" key="1">
    <source>
        <dbReference type="ARBA" id="ARBA00022603"/>
    </source>
</evidence>
<keyword evidence="2" id="KW-0808">Transferase</keyword>
<dbReference type="EMBL" id="JAWXYG010000015">
    <property type="protein sequence ID" value="KAK4253786.1"/>
    <property type="molecule type" value="Genomic_DNA"/>
</dbReference>
<sequence>MALNSKETHRLNDEEQDSYGLSAMLHGCSQVYCAVLKASLELNLFEIIAKEGGRHVSASEVASKLPSSSQHKDLASRIDRLLRLLASHSLLNCSVREKEDGVSERLYAISPVGTYFVGGDNNGGLMTLFSSFLCHKALMDAWMNFKVAIIEEDTDLFKKVHGIPMYRYAERDPTWNNIFNKAMANVCDIEMRRILEIYKGFEGISTLVDVGGGTGQNLKMIVSKYPSIKGINFDLPNVIQNATPHPGIEHVGGDMFESVPKGDVIMLKAVCHNWSDENSIKVLRKCHEALPEKGKVIVIELIMPEVIGSTEEAKFVASLDNLMFLHDGRERTEKEFESLCKRSGFSAFKLASRAFYALGVMEFYK</sequence>
<dbReference type="FunFam" id="1.10.10.10:FF:000357">
    <property type="entry name" value="Caffeic acid 3-O-methyltransferase"/>
    <property type="match status" value="1"/>
</dbReference>
<evidence type="ECO:0000259" key="6">
    <source>
        <dbReference type="Pfam" id="PF08100"/>
    </source>
</evidence>
<dbReference type="FunFam" id="3.40.50.150:FF:000596">
    <property type="entry name" value="Caffeic acid O-methyltransferase"/>
    <property type="match status" value="1"/>
</dbReference>
<dbReference type="InterPro" id="IPR036390">
    <property type="entry name" value="WH_DNA-bd_sf"/>
</dbReference>
<dbReference type="Gene3D" id="3.40.50.150">
    <property type="entry name" value="Vaccinia Virus protein VP39"/>
    <property type="match status" value="1"/>
</dbReference>
<evidence type="ECO:0000256" key="3">
    <source>
        <dbReference type="ARBA" id="ARBA00022691"/>
    </source>
</evidence>
<evidence type="ECO:0000313" key="7">
    <source>
        <dbReference type="EMBL" id="KAK4253786.1"/>
    </source>
</evidence>
<dbReference type="InterPro" id="IPR016461">
    <property type="entry name" value="COMT-like"/>
</dbReference>
<evidence type="ECO:0000259" key="5">
    <source>
        <dbReference type="Pfam" id="PF00891"/>
    </source>
</evidence>
<evidence type="ECO:0000256" key="4">
    <source>
        <dbReference type="PIRSR" id="PIRSR005739-1"/>
    </source>
</evidence>
<gene>
    <name evidence="7" type="ORF">QN277_010418</name>
</gene>
<dbReference type="InterPro" id="IPR036388">
    <property type="entry name" value="WH-like_DNA-bd_sf"/>
</dbReference>
<feature type="domain" description="O-methyltransferase C-terminal" evidence="5">
    <location>
        <begin position="142"/>
        <end position="346"/>
    </location>
</feature>
<dbReference type="InterPro" id="IPR012967">
    <property type="entry name" value="COMT_dimerisation"/>
</dbReference>
<evidence type="ECO:0000313" key="8">
    <source>
        <dbReference type="Proteomes" id="UP001293593"/>
    </source>
</evidence>
<keyword evidence="3" id="KW-0949">S-adenosyl-L-methionine</keyword>
<dbReference type="GO" id="GO:0032259">
    <property type="term" value="P:methylation"/>
    <property type="evidence" value="ECO:0007669"/>
    <property type="project" value="UniProtKB-KW"/>
</dbReference>
<reference evidence="7" key="1">
    <citation type="submission" date="2023-10" db="EMBL/GenBank/DDBJ databases">
        <title>Chromosome-level genome of the transformable northern wattle, Acacia crassicarpa.</title>
        <authorList>
            <person name="Massaro I."/>
            <person name="Sinha N.R."/>
            <person name="Poethig S."/>
            <person name="Leichty A.R."/>
        </authorList>
    </citation>
    <scope>NUCLEOTIDE SEQUENCE</scope>
    <source>
        <strain evidence="7">Acra3RX</strain>
        <tissue evidence="7">Leaf</tissue>
    </source>
</reference>
<keyword evidence="1" id="KW-0489">Methyltransferase</keyword>
<dbReference type="PIRSF" id="PIRSF005739">
    <property type="entry name" value="O-mtase"/>
    <property type="match status" value="1"/>
</dbReference>
<keyword evidence="8" id="KW-1185">Reference proteome</keyword>
<dbReference type="AlphaFoldDB" id="A0AAE1INZ5"/>
<proteinExistence type="predicted"/>
<dbReference type="Gene3D" id="1.10.10.10">
    <property type="entry name" value="Winged helix-like DNA-binding domain superfamily/Winged helix DNA-binding domain"/>
    <property type="match status" value="1"/>
</dbReference>
<name>A0AAE1INZ5_9FABA</name>
<feature type="domain" description="O-methyltransferase dimerisation" evidence="6">
    <location>
        <begin position="31"/>
        <end position="117"/>
    </location>
</feature>
<dbReference type="Proteomes" id="UP001293593">
    <property type="component" value="Unassembled WGS sequence"/>
</dbReference>
<accession>A0AAE1INZ5</accession>
<dbReference type="Pfam" id="PF08100">
    <property type="entry name" value="Dimerisation"/>
    <property type="match status" value="1"/>
</dbReference>
<dbReference type="CDD" id="cd02440">
    <property type="entry name" value="AdoMet_MTases"/>
    <property type="match status" value="1"/>
</dbReference>
<protein>
    <submittedName>
        <fullName evidence="7">Uncharacterized protein</fullName>
    </submittedName>
</protein>